<dbReference type="AlphaFoldDB" id="A0A6H1UI56"/>
<dbReference type="Gene3D" id="3.30.70.920">
    <property type="match status" value="1"/>
</dbReference>
<evidence type="ECO:0000256" key="3">
    <source>
        <dbReference type="ARBA" id="ARBA00023186"/>
    </source>
</evidence>
<comment type="subunit">
    <text evidence="4">Interacts with the cytoplasmic NapA precursor.</text>
</comment>
<gene>
    <name evidence="4" type="primary">napD</name>
    <name evidence="5" type="ORF">HER31_11585</name>
</gene>
<dbReference type="RefSeq" id="WP_168660732.1">
    <property type="nucleotide sequence ID" value="NZ_CP051180.1"/>
</dbReference>
<dbReference type="Proteomes" id="UP000501602">
    <property type="component" value="Chromosome"/>
</dbReference>
<dbReference type="Pfam" id="PF03927">
    <property type="entry name" value="NapD"/>
    <property type="match status" value="1"/>
</dbReference>
<evidence type="ECO:0000313" key="6">
    <source>
        <dbReference type="Proteomes" id="UP000501602"/>
    </source>
</evidence>
<protein>
    <recommendedName>
        <fullName evidence="4">Chaperone NapD</fullName>
    </recommendedName>
    <alternativeName>
        <fullName evidence="4">NapA signal peptide-binding chaperone NapD</fullName>
    </alternativeName>
</protein>
<dbReference type="GO" id="GO:0005048">
    <property type="term" value="F:signal sequence binding"/>
    <property type="evidence" value="ECO:0007669"/>
    <property type="project" value="UniProtKB-UniRule"/>
</dbReference>
<comment type="similarity">
    <text evidence="4">Belongs to the NapD family.</text>
</comment>
<dbReference type="PANTHER" id="PTHR38603">
    <property type="entry name" value="CHAPERONE NAPD"/>
    <property type="match status" value="1"/>
</dbReference>
<dbReference type="PANTHER" id="PTHR38603:SF1">
    <property type="entry name" value="CHAPERONE NAPD"/>
    <property type="match status" value="1"/>
</dbReference>
<sequence>MEHEYHVVSLVVHANPDKHQLVVEQLQQLSGAELVTHTKEHKYVVVIEGSTRQQVLDGIEAVQAMNGIVSTTLAYHQVDQLDSENAA</sequence>
<evidence type="ECO:0000256" key="4">
    <source>
        <dbReference type="HAMAP-Rule" id="MF_02200"/>
    </source>
</evidence>
<evidence type="ECO:0000313" key="5">
    <source>
        <dbReference type="EMBL" id="QIZ77472.1"/>
    </source>
</evidence>
<name>A0A6H1UI56_9GAMM</name>
<keyword evidence="3 4" id="KW-0143">Chaperone</keyword>
<evidence type="ECO:0000256" key="2">
    <source>
        <dbReference type="ARBA" id="ARBA00022490"/>
    </source>
</evidence>
<keyword evidence="6" id="KW-1185">Reference proteome</keyword>
<dbReference type="GO" id="GO:0005737">
    <property type="term" value="C:cytoplasm"/>
    <property type="evidence" value="ECO:0007669"/>
    <property type="project" value="UniProtKB-SubCell"/>
</dbReference>
<dbReference type="InterPro" id="IPR005623">
    <property type="entry name" value="Chaperone_NapD_NO3_reduct"/>
</dbReference>
<reference evidence="5 6" key="1">
    <citation type="submission" date="2020-04" db="EMBL/GenBank/DDBJ databases">
        <title>Ferrimonas sp. S7 isolated from sea water.</title>
        <authorList>
            <person name="Bae S.S."/>
            <person name="Baek K."/>
        </authorList>
    </citation>
    <scope>NUCLEOTIDE SEQUENCE [LARGE SCALE GENOMIC DNA]</scope>
    <source>
        <strain evidence="5 6">S7</strain>
    </source>
</reference>
<keyword evidence="2 4" id="KW-0963">Cytoplasm</keyword>
<organism evidence="5 6">
    <name type="scientific">Ferrimonas lipolytica</name>
    <dbReference type="NCBI Taxonomy" id="2724191"/>
    <lineage>
        <taxon>Bacteria</taxon>
        <taxon>Pseudomonadati</taxon>
        <taxon>Pseudomonadota</taxon>
        <taxon>Gammaproteobacteria</taxon>
        <taxon>Alteromonadales</taxon>
        <taxon>Ferrimonadaceae</taxon>
        <taxon>Ferrimonas</taxon>
    </lineage>
</organism>
<evidence type="ECO:0000256" key="1">
    <source>
        <dbReference type="ARBA" id="ARBA00004496"/>
    </source>
</evidence>
<proteinExistence type="inferred from homology"/>
<dbReference type="EMBL" id="CP051180">
    <property type="protein sequence ID" value="QIZ77472.1"/>
    <property type="molecule type" value="Genomic_DNA"/>
</dbReference>
<dbReference type="KEGG" id="fes:HER31_11585"/>
<accession>A0A6H1UI56</accession>
<comment type="function">
    <text evidence="4">Chaperone for NapA, the catalytic subunit of the periplasmic nitrate reductase. It binds directly and specifically to the twin-arginine signal peptide of NapA, preventing premature interaction with the Tat translocase and premature export.</text>
</comment>
<comment type="subcellular location">
    <subcellularLocation>
        <location evidence="1 4">Cytoplasm</location>
    </subcellularLocation>
</comment>
<dbReference type="GO" id="GO:0051224">
    <property type="term" value="P:negative regulation of protein transport"/>
    <property type="evidence" value="ECO:0007669"/>
    <property type="project" value="UniProtKB-UniRule"/>
</dbReference>
<dbReference type="HAMAP" id="MF_02200">
    <property type="entry name" value="NapD"/>
    <property type="match status" value="1"/>
</dbReference>